<evidence type="ECO:0000313" key="3">
    <source>
        <dbReference type="Proteomes" id="UP000248961"/>
    </source>
</evidence>
<dbReference type="OrthoDB" id="3549294at2759"/>
<protein>
    <submittedName>
        <fullName evidence="2">Uncharacterized protein</fullName>
    </submittedName>
</protein>
<feature type="region of interest" description="Disordered" evidence="1">
    <location>
        <begin position="637"/>
        <end position="675"/>
    </location>
</feature>
<keyword evidence="3" id="KW-1185">Reference proteome</keyword>
<organism evidence="2 3">
    <name type="scientific">Aspergillus homomorphus (strain CBS 101889)</name>
    <dbReference type="NCBI Taxonomy" id="1450537"/>
    <lineage>
        <taxon>Eukaryota</taxon>
        <taxon>Fungi</taxon>
        <taxon>Dikarya</taxon>
        <taxon>Ascomycota</taxon>
        <taxon>Pezizomycotina</taxon>
        <taxon>Eurotiomycetes</taxon>
        <taxon>Eurotiomycetidae</taxon>
        <taxon>Eurotiales</taxon>
        <taxon>Aspergillaceae</taxon>
        <taxon>Aspergillus</taxon>
        <taxon>Aspergillus subgen. Circumdati</taxon>
    </lineage>
</organism>
<name>A0A395HLR2_ASPHC</name>
<dbReference type="VEuPathDB" id="FungiDB:BO97DRAFT_418757"/>
<evidence type="ECO:0000256" key="1">
    <source>
        <dbReference type="SAM" id="MobiDB-lite"/>
    </source>
</evidence>
<dbReference type="RefSeq" id="XP_025546368.1">
    <property type="nucleotide sequence ID" value="XM_025696537.1"/>
</dbReference>
<dbReference type="EMBL" id="KZ824337">
    <property type="protein sequence ID" value="RAL07214.1"/>
    <property type="molecule type" value="Genomic_DNA"/>
</dbReference>
<feature type="compositionally biased region" description="Acidic residues" evidence="1">
    <location>
        <begin position="638"/>
        <end position="649"/>
    </location>
</feature>
<gene>
    <name evidence="2" type="ORF">BO97DRAFT_418757</name>
</gene>
<dbReference type="AlphaFoldDB" id="A0A395HLR2"/>
<dbReference type="GeneID" id="37200826"/>
<reference evidence="2 3" key="1">
    <citation type="submission" date="2018-02" db="EMBL/GenBank/DDBJ databases">
        <title>The genomes of Aspergillus section Nigri reveals drivers in fungal speciation.</title>
        <authorList>
            <consortium name="DOE Joint Genome Institute"/>
            <person name="Vesth T.C."/>
            <person name="Nybo J."/>
            <person name="Theobald S."/>
            <person name="Brandl J."/>
            <person name="Frisvad J.C."/>
            <person name="Nielsen K.F."/>
            <person name="Lyhne E.K."/>
            <person name="Kogle M.E."/>
            <person name="Kuo A."/>
            <person name="Riley R."/>
            <person name="Clum A."/>
            <person name="Nolan M."/>
            <person name="Lipzen A."/>
            <person name="Salamov A."/>
            <person name="Henrissat B."/>
            <person name="Wiebenga A."/>
            <person name="De vries R.P."/>
            <person name="Grigoriev I.V."/>
            <person name="Mortensen U.H."/>
            <person name="Andersen M.R."/>
            <person name="Baker S.E."/>
        </authorList>
    </citation>
    <scope>NUCLEOTIDE SEQUENCE [LARGE SCALE GENOMIC DNA]</scope>
    <source>
        <strain evidence="2 3">CBS 101889</strain>
    </source>
</reference>
<evidence type="ECO:0000313" key="2">
    <source>
        <dbReference type="EMBL" id="RAL07214.1"/>
    </source>
</evidence>
<dbReference type="Proteomes" id="UP000248961">
    <property type="component" value="Unassembled WGS sequence"/>
</dbReference>
<feature type="region of interest" description="Disordered" evidence="1">
    <location>
        <begin position="1"/>
        <end position="30"/>
    </location>
</feature>
<accession>A0A395HLR2</accession>
<sequence length="675" mass="75391">MTPSDRPLAHEVNPSDSENEPHRRSASVSDGLLPPHLYQIVADSTALQPSKRQVDTALEQSRAYWYHAATAARFYHNNGIKPESANPHHMLWKVPRMRGRPKTTYALYMGASPCQSLCLQASTTWRLDDATKCERVQEEITNTVLLQIGTKAAVPYTLSGTVFGRWIGTEDEVAVGPNYLAILTLGWCYVLSARLVELQGTGASMSYTAGKAAVCGQPSPETTVQPIDIGETDDDTMLWWSSVLAPGEGWMAVVKQRDDGDFLAPWSVRNTSNQSLSIRQKGRGSFDASSEPLSSRRAFEALVQFALLHNLGSQFLVALATAMTVPCHNFHGSTIRLPKPALSKGRCPAVPAKAILPEWALLRENLEYYMTLSCHPEVIMSCLCGMFWEPGVPCNLVSPWLHPILIEVSQTDNATSDSAGLDAELLAIIGSMRRPTISALWLGAAAGGLTPMILKRVKRGRPPLESIAYPWTGCPQSFMDDAGTGPYLQGQSKEQQIWRADVWRLLHLPFTDEDDLSYRYRPGTPWEPCGKMNARDCALRVASHWDCPRHRLIYHHWNWELEKTPQLQDPGFSSAMAPVITRMDVDDLPIRRVEQYPHRIQDEDASQQASLEIFRWFIFNGEGFPPGDFYKNEWLDALQDDEDSEEESQGNDSNMDSHSPTEEGPDGLQRWLDTI</sequence>
<proteinExistence type="predicted"/>